<dbReference type="Proteomes" id="UP000251120">
    <property type="component" value="Chromosome"/>
</dbReference>
<dbReference type="GO" id="GO:0005737">
    <property type="term" value="C:cytoplasm"/>
    <property type="evidence" value="ECO:0007669"/>
    <property type="project" value="UniProtKB-SubCell"/>
</dbReference>
<comment type="catalytic activity">
    <reaction evidence="7">
        <text>L-homoserine + ATP = O-phospho-L-homoserine + ADP + H(+)</text>
        <dbReference type="Rhea" id="RHEA:13985"/>
        <dbReference type="ChEBI" id="CHEBI:15378"/>
        <dbReference type="ChEBI" id="CHEBI:30616"/>
        <dbReference type="ChEBI" id="CHEBI:57476"/>
        <dbReference type="ChEBI" id="CHEBI:57590"/>
        <dbReference type="ChEBI" id="CHEBI:456216"/>
        <dbReference type="EC" id="2.7.1.39"/>
    </reaction>
</comment>
<evidence type="ECO:0000256" key="1">
    <source>
        <dbReference type="ARBA" id="ARBA00022605"/>
    </source>
</evidence>
<organism evidence="11 13">
    <name type="scientific">Francisella adeliensis</name>
    <dbReference type="NCBI Taxonomy" id="2007306"/>
    <lineage>
        <taxon>Bacteria</taxon>
        <taxon>Pseudomonadati</taxon>
        <taxon>Pseudomonadota</taxon>
        <taxon>Gammaproteobacteria</taxon>
        <taxon>Thiotrichales</taxon>
        <taxon>Francisellaceae</taxon>
        <taxon>Francisella</taxon>
    </lineage>
</organism>
<dbReference type="Pfam" id="PF00288">
    <property type="entry name" value="GHMP_kinases_N"/>
    <property type="match status" value="1"/>
</dbReference>
<accession>A0A2Z4Y057</accession>
<evidence type="ECO:0000313" key="12">
    <source>
        <dbReference type="EMBL" id="QIW12586.1"/>
    </source>
</evidence>
<dbReference type="GO" id="GO:0009088">
    <property type="term" value="P:threonine biosynthetic process"/>
    <property type="evidence" value="ECO:0007669"/>
    <property type="project" value="UniProtKB-UniRule"/>
</dbReference>
<feature type="domain" description="GHMP kinase N-terminal" evidence="9">
    <location>
        <begin position="71"/>
        <end position="157"/>
    </location>
</feature>
<proteinExistence type="inferred from homology"/>
<dbReference type="Gene3D" id="3.30.230.10">
    <property type="match status" value="1"/>
</dbReference>
<evidence type="ECO:0000256" key="4">
    <source>
        <dbReference type="ARBA" id="ARBA00022741"/>
    </source>
</evidence>
<gene>
    <name evidence="7" type="primary">thrB</name>
    <name evidence="11" type="ORF">CDH04_07975</name>
    <name evidence="12" type="ORF">FZC43_07980</name>
</gene>
<dbReference type="EMBL" id="CP021781">
    <property type="protein sequence ID" value="AXA34339.1"/>
    <property type="molecule type" value="Genomic_DNA"/>
</dbReference>
<keyword evidence="1 7" id="KW-0028">Amino-acid biosynthesis</keyword>
<dbReference type="SUPFAM" id="SSF54211">
    <property type="entry name" value="Ribosomal protein S5 domain 2-like"/>
    <property type="match status" value="1"/>
</dbReference>
<keyword evidence="14" id="KW-1185">Reference proteome</keyword>
<dbReference type="InterPro" id="IPR036554">
    <property type="entry name" value="GHMP_kinase_C_sf"/>
</dbReference>
<dbReference type="InterPro" id="IPR006204">
    <property type="entry name" value="GHMP_kinase_N_dom"/>
</dbReference>
<dbReference type="GO" id="GO:0004413">
    <property type="term" value="F:homoserine kinase activity"/>
    <property type="evidence" value="ECO:0007669"/>
    <property type="project" value="UniProtKB-UniRule"/>
</dbReference>
<keyword evidence="2 7" id="KW-0808">Transferase</keyword>
<sequence length="318" mass="34133">MELSDNVNLAKAFAPATSANFAVGYDLLGFSLKGVGDIVELRKRKDSSLVIKSITGVTGADKLPFDIDKNVATAVIKKFLSDKKIEIGFDVYITKGITLGSGMGGSAASSVAALIAMNAFFKKPYLYDELIDYAIYGESLISGSFHGDNAVPCMYGGMVLLQSSKPCKKINLPLVECDVVIICPALSIETKKAREILKEPYNLSTVVEHSSYLASTISALYTKDIDLLSESLKDVLIEPRRANLITGYYDVQAAAYDSGAFACGISGSGPTMFALVRKSDCPKKVADAMSNVFKKSGLESSVWISSMNNEGAYLLEKN</sequence>
<keyword evidence="3 7" id="KW-0791">Threonine biosynthesis</keyword>
<evidence type="ECO:0000256" key="3">
    <source>
        <dbReference type="ARBA" id="ARBA00022697"/>
    </source>
</evidence>
<evidence type="ECO:0000259" key="9">
    <source>
        <dbReference type="Pfam" id="PF00288"/>
    </source>
</evidence>
<dbReference type="OrthoDB" id="9769912at2"/>
<dbReference type="PIRSF" id="PIRSF000676">
    <property type="entry name" value="Homoser_kin"/>
    <property type="match status" value="1"/>
</dbReference>
<dbReference type="InterPro" id="IPR000870">
    <property type="entry name" value="Homoserine_kinase"/>
</dbReference>
<feature type="domain" description="GHMP kinase C-terminal" evidence="10">
    <location>
        <begin position="217"/>
        <end position="294"/>
    </location>
</feature>
<comment type="pathway">
    <text evidence="7">Amino-acid biosynthesis; L-threonine biosynthesis; L-threonine from L-aspartate: step 4/5.</text>
</comment>
<evidence type="ECO:0000256" key="7">
    <source>
        <dbReference type="HAMAP-Rule" id="MF_00384"/>
    </source>
</evidence>
<dbReference type="InterPro" id="IPR020568">
    <property type="entry name" value="Ribosomal_Su5_D2-typ_SF"/>
</dbReference>
<dbReference type="PANTHER" id="PTHR20861">
    <property type="entry name" value="HOMOSERINE/4-DIPHOSPHOCYTIDYL-2-C-METHYL-D-ERYTHRITOL KINASE"/>
    <property type="match status" value="1"/>
</dbReference>
<dbReference type="Proteomes" id="UP000681131">
    <property type="component" value="Chromosome"/>
</dbReference>
<dbReference type="NCBIfam" id="NF002288">
    <property type="entry name" value="PRK01212.1-4"/>
    <property type="match status" value="1"/>
</dbReference>
<dbReference type="GO" id="GO:0005524">
    <property type="term" value="F:ATP binding"/>
    <property type="evidence" value="ECO:0007669"/>
    <property type="project" value="UniProtKB-UniRule"/>
</dbReference>
<evidence type="ECO:0000313" key="11">
    <source>
        <dbReference type="EMBL" id="AXA34339.1"/>
    </source>
</evidence>
<reference evidence="11 13" key="1">
    <citation type="submission" date="2017-06" db="EMBL/GenBank/DDBJ databases">
        <title>Complete genome of Francisella adeliensis.</title>
        <authorList>
            <person name="Vallesi A."/>
            <person name="Sjodin A."/>
        </authorList>
    </citation>
    <scope>NUCLEOTIDE SEQUENCE [LARGE SCALE GENOMIC DNA]</scope>
    <source>
        <strain evidence="11 13">FDC440</strain>
    </source>
</reference>
<dbReference type="EC" id="2.7.1.39" evidence="7 8"/>
<dbReference type="InterPro" id="IPR013750">
    <property type="entry name" value="GHMP_kinase_C_dom"/>
</dbReference>
<evidence type="ECO:0000313" key="13">
    <source>
        <dbReference type="Proteomes" id="UP000251120"/>
    </source>
</evidence>
<name>A0A2Z4Y057_9GAMM</name>
<dbReference type="UniPathway" id="UPA00050">
    <property type="reaction ID" value="UER00064"/>
</dbReference>
<dbReference type="RefSeq" id="WP_112870518.1">
    <property type="nucleotide sequence ID" value="NZ_CP021781.1"/>
</dbReference>
<dbReference type="HAMAP" id="MF_00384">
    <property type="entry name" value="Homoser_kinase"/>
    <property type="match status" value="1"/>
</dbReference>
<dbReference type="EMBL" id="CP043424">
    <property type="protein sequence ID" value="QIW12586.1"/>
    <property type="molecule type" value="Genomic_DNA"/>
</dbReference>
<keyword evidence="7" id="KW-0963">Cytoplasm</keyword>
<dbReference type="Gene3D" id="3.30.70.890">
    <property type="entry name" value="GHMP kinase, C-terminal domain"/>
    <property type="match status" value="1"/>
</dbReference>
<dbReference type="AlphaFoldDB" id="A0A2Z4Y057"/>
<dbReference type="InterPro" id="IPR014721">
    <property type="entry name" value="Ribsml_uS5_D2-typ_fold_subgr"/>
</dbReference>
<evidence type="ECO:0000313" key="14">
    <source>
        <dbReference type="Proteomes" id="UP000681131"/>
    </source>
</evidence>
<evidence type="ECO:0000256" key="2">
    <source>
        <dbReference type="ARBA" id="ARBA00022679"/>
    </source>
</evidence>
<dbReference type="PANTHER" id="PTHR20861:SF1">
    <property type="entry name" value="HOMOSERINE KINASE"/>
    <property type="match status" value="1"/>
</dbReference>
<comment type="subcellular location">
    <subcellularLocation>
        <location evidence="7">Cytoplasm</location>
    </subcellularLocation>
</comment>
<comment type="function">
    <text evidence="7">Catalyzes the ATP-dependent phosphorylation of L-homoserine to L-homoserine phosphate.</text>
</comment>
<protein>
    <recommendedName>
        <fullName evidence="7 8">Homoserine kinase</fullName>
        <shortName evidence="7">HK</shortName>
        <shortName evidence="7">HSK</shortName>
        <ecNumber evidence="7 8">2.7.1.39</ecNumber>
    </recommendedName>
</protein>
<evidence type="ECO:0000259" key="10">
    <source>
        <dbReference type="Pfam" id="PF08544"/>
    </source>
</evidence>
<evidence type="ECO:0000256" key="5">
    <source>
        <dbReference type="ARBA" id="ARBA00022777"/>
    </source>
</evidence>
<dbReference type="SUPFAM" id="SSF55060">
    <property type="entry name" value="GHMP Kinase, C-terminal domain"/>
    <property type="match status" value="1"/>
</dbReference>
<evidence type="ECO:0000256" key="8">
    <source>
        <dbReference type="NCBIfam" id="TIGR00191"/>
    </source>
</evidence>
<dbReference type="Pfam" id="PF08544">
    <property type="entry name" value="GHMP_kinases_C"/>
    <property type="match status" value="1"/>
</dbReference>
<comment type="similarity">
    <text evidence="7">Belongs to the GHMP kinase family. Homoserine kinase subfamily.</text>
</comment>
<keyword evidence="6 7" id="KW-0067">ATP-binding</keyword>
<keyword evidence="4 7" id="KW-0547">Nucleotide-binding</keyword>
<evidence type="ECO:0000256" key="6">
    <source>
        <dbReference type="ARBA" id="ARBA00022840"/>
    </source>
</evidence>
<comment type="caution">
    <text evidence="7">Lacks conserved residue(s) required for the propagation of feature annotation.</text>
</comment>
<dbReference type="NCBIfam" id="TIGR00191">
    <property type="entry name" value="thrB"/>
    <property type="match status" value="1"/>
</dbReference>
<keyword evidence="5 7" id="KW-0418">Kinase</keyword>
<dbReference type="KEGG" id="fad:CDH04_07975"/>
<dbReference type="PRINTS" id="PR00958">
    <property type="entry name" value="HOMSERKINASE"/>
</dbReference>
<reference evidence="12 14" key="2">
    <citation type="submission" date="2019-08" db="EMBL/GenBank/DDBJ databases">
        <title>Complete genome sequences of Francisella adeliensis (FSC1325 and FSC1326).</title>
        <authorList>
            <person name="Ohrman C."/>
            <person name="Uneklint I."/>
            <person name="Vallesi A."/>
            <person name="Karlsson L."/>
            <person name="Sjodin A."/>
        </authorList>
    </citation>
    <scope>NUCLEOTIDE SEQUENCE [LARGE SCALE GENOMIC DNA]</scope>
    <source>
        <strain evidence="12 14">FSC1325</strain>
    </source>
</reference>